<evidence type="ECO:0000313" key="3">
    <source>
        <dbReference type="Proteomes" id="UP000672009"/>
    </source>
</evidence>
<protein>
    <submittedName>
        <fullName evidence="2">RloB domain-containing protein</fullName>
    </submittedName>
</protein>
<evidence type="ECO:0000256" key="1">
    <source>
        <dbReference type="SAM" id="MobiDB-lite"/>
    </source>
</evidence>
<accession>A0A975F7W7</accession>
<dbReference type="KEGG" id="tun:J9260_12950"/>
<dbReference type="AlphaFoldDB" id="A0A975F7W7"/>
<reference evidence="2" key="1">
    <citation type="submission" date="2021-04" db="EMBL/GenBank/DDBJ databases">
        <title>Genomics, taxonomy and metabolism of representatives of sulfur bacteria of the genus Thiothrix: Thiothrix fructosivorans QT, Thiothrix unzii A1T and three new species, Thiothrix subterranea sp. nov., Thiothrix litoralis sp. nov. and 'Candidatus Thiothrix anitrata' sp. nov.</title>
        <authorList>
            <person name="Ravin N.V."/>
            <person name="Smolyakov D."/>
            <person name="Rudenko T.S."/>
            <person name="Mardanov A.V."/>
            <person name="Beletsky A.V."/>
            <person name="Markov N.D."/>
            <person name="Fomenkov A.I."/>
            <person name="Roberts R.J."/>
            <person name="Karnachuk O.V."/>
            <person name="Novikov A."/>
            <person name="Grabovich M.Y."/>
        </authorList>
    </citation>
    <scope>NUCLEOTIDE SEQUENCE</scope>
    <source>
        <strain evidence="2">A1</strain>
    </source>
</reference>
<gene>
    <name evidence="2" type="ORF">J9260_12950</name>
</gene>
<dbReference type="InterPro" id="IPR025591">
    <property type="entry name" value="RloB"/>
</dbReference>
<dbReference type="RefSeq" id="WP_210218154.1">
    <property type="nucleotide sequence ID" value="NZ_CP072793.1"/>
</dbReference>
<evidence type="ECO:0000313" key="2">
    <source>
        <dbReference type="EMBL" id="QTR52614.1"/>
    </source>
</evidence>
<organism evidence="2 3">
    <name type="scientific">Thiothrix unzii</name>
    <dbReference type="NCBI Taxonomy" id="111769"/>
    <lineage>
        <taxon>Bacteria</taxon>
        <taxon>Pseudomonadati</taxon>
        <taxon>Pseudomonadota</taxon>
        <taxon>Gammaproteobacteria</taxon>
        <taxon>Thiotrichales</taxon>
        <taxon>Thiotrichaceae</taxon>
        <taxon>Thiothrix</taxon>
    </lineage>
</organism>
<name>A0A975F7W7_9GAMM</name>
<proteinExistence type="predicted"/>
<sequence>MAKRQPRQRTDTRRKGQSQKSAGQTVLIVCEGTKTELNYFKELRREYKLQAVHAVEVTAGSSGRNAKNILHDAKKRYKVSKEKGDAFDRVYCVFDQDDEMGANTGFRDVIAEIDKMTDFYAAYSVPSFEFWLLLHFPPYSRPSCLTPKQVFDHLQKVYPQYDKKRVGIFLELHDKLDQALGHADRCNKEAEECGEDNPSTQIHNLVRFLQELRDVR</sequence>
<dbReference type="Pfam" id="PF13707">
    <property type="entry name" value="RloB"/>
    <property type="match status" value="1"/>
</dbReference>
<feature type="region of interest" description="Disordered" evidence="1">
    <location>
        <begin position="1"/>
        <end position="20"/>
    </location>
</feature>
<dbReference type="Proteomes" id="UP000672009">
    <property type="component" value="Chromosome"/>
</dbReference>
<keyword evidence="3" id="KW-1185">Reference proteome</keyword>
<dbReference type="EMBL" id="CP072793">
    <property type="protein sequence ID" value="QTR52614.1"/>
    <property type="molecule type" value="Genomic_DNA"/>
</dbReference>